<sequence length="184" mass="19988">MDLISTLKLTTVDYFTLVVLLASALIGISRGLFKEVLALASWFIAAWVAYRYSSYLSLEWLSSFHLEELVSLGASFLILFVLTLIACGLLGGVVQKIILSAGLSLTDRFLGLIFGLMRGVLVVVVLATLALLTPIPQTVAWQQALTRPAIETAVGFIKGWLPEDWAKQLNDAVPKVVIPLTIGN</sequence>
<keyword evidence="3 5" id="KW-1133">Transmembrane helix</keyword>
<feature type="transmembrane region" description="Helical" evidence="5">
    <location>
        <begin position="36"/>
        <end position="53"/>
    </location>
</feature>
<reference evidence="9 11" key="2">
    <citation type="submission" date="2018-06" db="EMBL/GenBank/DDBJ databases">
        <title>Genome of strain Polynucleobacter sp. FUKU-NW-11.</title>
        <authorList>
            <person name="Hahn M.W."/>
        </authorList>
    </citation>
    <scope>NUCLEOTIDE SEQUENCE [LARGE SCALE GENOMIC DNA]</scope>
    <source>
        <strain evidence="9">FUKU-NW-11</strain>
        <strain evidence="11">FUKU-NW11</strain>
    </source>
</reference>
<evidence type="ECO:0000313" key="7">
    <source>
        <dbReference type="EMBL" id="MBT8550743.1"/>
    </source>
</evidence>
<evidence type="ECO:0000313" key="8">
    <source>
        <dbReference type="EMBL" id="MBT8590609.1"/>
    </source>
</evidence>
<dbReference type="AlphaFoldDB" id="A0A2Z4JMF7"/>
<reference evidence="7" key="4">
    <citation type="journal article" date="2021" name="Genome Biol. Evol.">
        <title>Continental-Scale Gene Flow Prevents Allopatric Divergence of Pelagic Freshwater Bacteria.</title>
        <authorList>
            <person name="Hoetzinger M."/>
            <person name="Pitt A."/>
            <person name="Huemer A."/>
            <person name="Hahn M.W."/>
        </authorList>
    </citation>
    <scope>NUCLEOTIDE SEQUENCE</scope>
    <source>
        <strain evidence="8">AP-YLGG-20-G6</strain>
        <strain evidence="7">SM1-W8</strain>
    </source>
</reference>
<dbReference type="KEGG" id="poh:DPM16_03885"/>
<keyword evidence="2 5" id="KW-0812">Transmembrane</keyword>
<gene>
    <name evidence="9" type="ORF">DP176_06420</name>
    <name evidence="8" type="ORF">G6693_01560</name>
    <name evidence="7" type="ORF">G6731_02030</name>
    <name evidence="6" type="ORF">Pas1_05195</name>
</gene>
<evidence type="ECO:0000256" key="2">
    <source>
        <dbReference type="ARBA" id="ARBA00022692"/>
    </source>
</evidence>
<feature type="transmembrane region" description="Helical" evidence="5">
    <location>
        <begin position="73"/>
        <end position="97"/>
    </location>
</feature>
<accession>A0A2Z4JMF7</accession>
<reference evidence="10" key="1">
    <citation type="submission" date="2018-06" db="EMBL/GenBank/DDBJ databases">
        <title>Description of a new Polynucleobacter species.</title>
        <authorList>
            <person name="Hahn M.W."/>
        </authorList>
    </citation>
    <scope>NUCLEOTIDE SEQUENCE [LARGE SCALE GENOMIC DNA]</scope>
    <source>
        <strain evidence="10">MG-25-Pas1-D2</strain>
    </source>
</reference>
<dbReference type="Proteomes" id="UP000783102">
    <property type="component" value="Unassembled WGS sequence"/>
</dbReference>
<feature type="transmembrane region" description="Helical" evidence="5">
    <location>
        <begin position="12"/>
        <end position="29"/>
    </location>
</feature>
<dbReference type="EMBL" id="JAANGI010000001">
    <property type="protein sequence ID" value="MBT8590609.1"/>
    <property type="molecule type" value="Genomic_DNA"/>
</dbReference>
<evidence type="ECO:0000313" key="6">
    <source>
        <dbReference type="EMBL" id="AWW49824.1"/>
    </source>
</evidence>
<comment type="subcellular location">
    <subcellularLocation>
        <location evidence="1">Membrane</location>
        <topology evidence="1">Multi-pass membrane protein</topology>
    </subcellularLocation>
</comment>
<name>A0A2Z4JMF7_9BURK</name>
<evidence type="ECO:0000256" key="4">
    <source>
        <dbReference type="ARBA" id="ARBA00023136"/>
    </source>
</evidence>
<dbReference type="PANTHER" id="PTHR36926:SF1">
    <property type="entry name" value="COLICIN V PRODUCTION PROTEIN"/>
    <property type="match status" value="1"/>
</dbReference>
<dbReference type="GO" id="GO:0016020">
    <property type="term" value="C:membrane"/>
    <property type="evidence" value="ECO:0007669"/>
    <property type="project" value="UniProtKB-SubCell"/>
</dbReference>
<dbReference type="EMBL" id="CP030085">
    <property type="protein sequence ID" value="AWW49824.1"/>
    <property type="molecule type" value="Genomic_DNA"/>
</dbReference>
<evidence type="ECO:0000256" key="3">
    <source>
        <dbReference type="ARBA" id="ARBA00022989"/>
    </source>
</evidence>
<evidence type="ECO:0000256" key="1">
    <source>
        <dbReference type="ARBA" id="ARBA00004141"/>
    </source>
</evidence>
<dbReference type="Proteomes" id="UP000251072">
    <property type="component" value="Unassembled WGS sequence"/>
</dbReference>
<dbReference type="RefSeq" id="WP_112203911.1">
    <property type="nucleotide sequence ID" value="NZ_CBCSBS010000001.1"/>
</dbReference>
<evidence type="ECO:0000313" key="11">
    <source>
        <dbReference type="Proteomes" id="UP000251072"/>
    </source>
</evidence>
<dbReference type="InterPro" id="IPR052719">
    <property type="entry name" value="CvpA-like"/>
</dbReference>
<organism evidence="6 10">
    <name type="scientific">Polynucleobacter paneuropaeus</name>
    <dbReference type="NCBI Taxonomy" id="2527775"/>
    <lineage>
        <taxon>Bacteria</taxon>
        <taxon>Pseudomonadati</taxon>
        <taxon>Pseudomonadota</taxon>
        <taxon>Betaproteobacteria</taxon>
        <taxon>Burkholderiales</taxon>
        <taxon>Burkholderiaceae</taxon>
        <taxon>Polynucleobacter</taxon>
    </lineage>
</organism>
<dbReference type="EMBL" id="JAANEY010000001">
    <property type="protein sequence ID" value="MBT8550743.1"/>
    <property type="molecule type" value="Genomic_DNA"/>
</dbReference>
<protein>
    <submittedName>
        <fullName evidence="6">CvpA family protein</fullName>
    </submittedName>
</protein>
<dbReference type="Proteomes" id="UP000762271">
    <property type="component" value="Unassembled WGS sequence"/>
</dbReference>
<dbReference type="GO" id="GO:0009403">
    <property type="term" value="P:toxin biosynthetic process"/>
    <property type="evidence" value="ECO:0007669"/>
    <property type="project" value="InterPro"/>
</dbReference>
<proteinExistence type="predicted"/>
<evidence type="ECO:0000313" key="9">
    <source>
        <dbReference type="EMBL" id="RAZ42189.1"/>
    </source>
</evidence>
<dbReference type="PANTHER" id="PTHR36926">
    <property type="entry name" value="COLICIN V PRODUCTION PROTEIN"/>
    <property type="match status" value="1"/>
</dbReference>
<dbReference type="GeneID" id="66832111"/>
<dbReference type="InterPro" id="IPR003825">
    <property type="entry name" value="Colicin-V_CvpA"/>
</dbReference>
<reference evidence="6" key="3">
    <citation type="journal article" date="2019" name="Int. J. Syst. Evol. Microbiol.">
        <title>Polynucleobacter paneuropaeus sp. nov., characterized by six strains isolated from freshwater lakes located along a 3000 km north-south cross-section across Europe.</title>
        <authorList>
            <person name="Hoetzinger M."/>
            <person name="Schmidt J."/>
            <person name="Pitt A."/>
            <person name="Koll U."/>
            <person name="Lang E."/>
            <person name="Hahn M.W."/>
        </authorList>
    </citation>
    <scope>NUCLEOTIDE SEQUENCE</scope>
    <source>
        <strain evidence="6">MG-25-Pas1-D2</strain>
    </source>
</reference>
<feature type="transmembrane region" description="Helical" evidence="5">
    <location>
        <begin position="109"/>
        <end position="132"/>
    </location>
</feature>
<evidence type="ECO:0000256" key="5">
    <source>
        <dbReference type="SAM" id="Phobius"/>
    </source>
</evidence>
<dbReference type="EMBL" id="QMCH01000003">
    <property type="protein sequence ID" value="RAZ42189.1"/>
    <property type="molecule type" value="Genomic_DNA"/>
</dbReference>
<dbReference type="Pfam" id="PF02674">
    <property type="entry name" value="Colicin_V"/>
    <property type="match status" value="1"/>
</dbReference>
<keyword evidence="4 5" id="KW-0472">Membrane</keyword>
<keyword evidence="11" id="KW-1185">Reference proteome</keyword>
<dbReference type="Proteomes" id="UP000248592">
    <property type="component" value="Chromosome"/>
</dbReference>
<evidence type="ECO:0000313" key="10">
    <source>
        <dbReference type="Proteomes" id="UP000248592"/>
    </source>
</evidence>